<dbReference type="InterPro" id="IPR036034">
    <property type="entry name" value="PDZ_sf"/>
</dbReference>
<dbReference type="InterPro" id="IPR041613">
    <property type="entry name" value="Pept_S41_N"/>
</dbReference>
<dbReference type="AlphaFoldDB" id="A0A098C545"/>
<feature type="domain" description="Tail specific protease" evidence="2">
    <location>
        <begin position="250"/>
        <end position="486"/>
    </location>
</feature>
<dbReference type="GO" id="GO:0006508">
    <property type="term" value="P:proteolysis"/>
    <property type="evidence" value="ECO:0007669"/>
    <property type="project" value="InterPro"/>
</dbReference>
<keyword evidence="4" id="KW-1185">Reference proteome</keyword>
<dbReference type="HOGENOM" id="CLU_031949_0_0_10"/>
<dbReference type="Gene3D" id="3.90.226.10">
    <property type="entry name" value="2-enoyl-CoA Hydratase, Chain A, domain 1"/>
    <property type="match status" value="1"/>
</dbReference>
<dbReference type="Proteomes" id="UP000032417">
    <property type="component" value="Chromosome 1"/>
</dbReference>
<name>A0A098C545_9BACT</name>
<dbReference type="GO" id="GO:0007165">
    <property type="term" value="P:signal transduction"/>
    <property type="evidence" value="ECO:0007669"/>
    <property type="project" value="TreeGrafter"/>
</dbReference>
<evidence type="ECO:0000256" key="1">
    <source>
        <dbReference type="SAM" id="SignalP"/>
    </source>
</evidence>
<evidence type="ECO:0000259" key="2">
    <source>
        <dbReference type="SMART" id="SM00245"/>
    </source>
</evidence>
<dbReference type="OrthoDB" id="7168509at2"/>
<dbReference type="GO" id="GO:0008236">
    <property type="term" value="F:serine-type peptidase activity"/>
    <property type="evidence" value="ECO:0007669"/>
    <property type="project" value="InterPro"/>
</dbReference>
<dbReference type="GO" id="GO:0004175">
    <property type="term" value="F:endopeptidase activity"/>
    <property type="evidence" value="ECO:0007669"/>
    <property type="project" value="TreeGrafter"/>
</dbReference>
<dbReference type="PATRIC" id="fig|1562970.3.peg.2283"/>
<dbReference type="SUPFAM" id="SSF52096">
    <property type="entry name" value="ClpP/crotonase"/>
    <property type="match status" value="1"/>
</dbReference>
<organism evidence="3 4">
    <name type="scientific">Fermentimonas caenicola</name>
    <dbReference type="NCBI Taxonomy" id="1562970"/>
    <lineage>
        <taxon>Bacteria</taxon>
        <taxon>Pseudomonadati</taxon>
        <taxon>Bacteroidota</taxon>
        <taxon>Bacteroidia</taxon>
        <taxon>Bacteroidales</taxon>
        <taxon>Dysgonomonadaceae</taxon>
        <taxon>Fermentimonas</taxon>
    </lineage>
</organism>
<dbReference type="STRING" id="1562970.ING2E5B_2310"/>
<dbReference type="EMBL" id="LN515532">
    <property type="protein sequence ID" value="CEA17037.1"/>
    <property type="molecule type" value="Genomic_DNA"/>
</dbReference>
<gene>
    <name evidence="3" type="ORF">ING2E5B_2310</name>
</gene>
<protein>
    <recommendedName>
        <fullName evidence="2">Tail specific protease domain-containing protein</fullName>
    </recommendedName>
</protein>
<dbReference type="InterPro" id="IPR029045">
    <property type="entry name" value="ClpP/crotonase-like_dom_sf"/>
</dbReference>
<dbReference type="Gene3D" id="3.30.750.170">
    <property type="match status" value="1"/>
</dbReference>
<feature type="signal peptide" evidence="1">
    <location>
        <begin position="1"/>
        <end position="23"/>
    </location>
</feature>
<dbReference type="GO" id="GO:0030288">
    <property type="term" value="C:outer membrane-bounded periplasmic space"/>
    <property type="evidence" value="ECO:0007669"/>
    <property type="project" value="TreeGrafter"/>
</dbReference>
<sequence length="565" mass="63544">MKRTYFILLVFSLLLLINTSCNDNDKINDKGELETVTYDAGTKTFKLTYSSGYTETINAIINNQVDPPVATATLEDGSIVTFENANNSGKAEIITSDVISDYKYVNGWIYDNMSVYYLWNDKLSKSPNYSLNPEDFFESILYKYNKTSNPDGDRFSWIQEDYTELLGNLSGVASHEIGFEYILVGTDATLKQYYALVLYAMHGTDAELKGINRGRFITKINGQNITADNYKNLFGGTGTKKLSMADFVYNETEKRYILQSSGDVTINMHNYFAENPIYLDTIYTVANNKIGYLVYNFFARDNGDKSNNYDKELISKLSNFKSKGVNEMVLDLRYNSGGAVSSAIALASALVKNRSTKNVLTTSQYNSILHNALIKEEGANYNKDYFIDKIIGTTVAIPEMNLPRLYVLTSGWTASASEFIINGLKPYMDVILIGETTYGKNVGSITIYEDDDPKNKWGMQPIVVKFANSLGFSDFTAGFTPDYEIDEFENLYLYSFGDTNDPLLGKALSLITGQTSFTRSASAISTPFRSTQINEKISVDSREKSHRFEMYDDIRGESIRNIMTK</sequence>
<dbReference type="PANTHER" id="PTHR32060">
    <property type="entry name" value="TAIL-SPECIFIC PROTEASE"/>
    <property type="match status" value="1"/>
</dbReference>
<reference evidence="3 4" key="1">
    <citation type="submission" date="2014-08" db="EMBL/GenBank/DDBJ databases">
        <authorList>
            <person name="Wibberg D."/>
        </authorList>
    </citation>
    <scope>NUCLEOTIDE SEQUENCE [LARGE SCALE GENOMIC DNA]</scope>
    <source>
        <strain evidence="4">ING2-E5B</strain>
    </source>
</reference>
<keyword evidence="1" id="KW-0732">Signal</keyword>
<dbReference type="InterPro" id="IPR005151">
    <property type="entry name" value="Tail-specific_protease"/>
</dbReference>
<dbReference type="SMART" id="SM00245">
    <property type="entry name" value="TSPc"/>
    <property type="match status" value="1"/>
</dbReference>
<proteinExistence type="predicted"/>
<evidence type="ECO:0000313" key="4">
    <source>
        <dbReference type="Proteomes" id="UP000032417"/>
    </source>
</evidence>
<feature type="chain" id="PRO_5030003048" description="Tail specific protease domain-containing protein" evidence="1">
    <location>
        <begin position="24"/>
        <end position="565"/>
    </location>
</feature>
<dbReference type="Pfam" id="PF03572">
    <property type="entry name" value="Peptidase_S41"/>
    <property type="match status" value="1"/>
</dbReference>
<accession>A0A098C545</accession>
<evidence type="ECO:0000313" key="3">
    <source>
        <dbReference type="EMBL" id="CEA17037.1"/>
    </source>
</evidence>
<dbReference type="Pfam" id="PF18294">
    <property type="entry name" value="Pept_S41_N"/>
    <property type="match status" value="1"/>
</dbReference>
<dbReference type="CDD" id="cd07561">
    <property type="entry name" value="Peptidase_S41_CPP_like"/>
    <property type="match status" value="1"/>
</dbReference>
<dbReference type="Gene3D" id="2.30.42.10">
    <property type="match status" value="1"/>
</dbReference>
<dbReference type="KEGG" id="pbt:ING2E5B_2310"/>
<dbReference type="PANTHER" id="PTHR32060:SF30">
    <property type="entry name" value="CARBOXY-TERMINAL PROCESSING PROTEASE CTPA"/>
    <property type="match status" value="1"/>
</dbReference>